<evidence type="ECO:0000313" key="5">
    <source>
        <dbReference type="EMBL" id="UNI16484.1"/>
    </source>
</evidence>
<dbReference type="PROSITE" id="PS50088">
    <property type="entry name" value="ANK_REPEAT"/>
    <property type="match status" value="1"/>
</dbReference>
<organism evidence="5 6">
    <name type="scientific">Purpureocillium takamizusanense</name>
    <dbReference type="NCBI Taxonomy" id="2060973"/>
    <lineage>
        <taxon>Eukaryota</taxon>
        <taxon>Fungi</taxon>
        <taxon>Dikarya</taxon>
        <taxon>Ascomycota</taxon>
        <taxon>Pezizomycotina</taxon>
        <taxon>Sordariomycetes</taxon>
        <taxon>Hypocreomycetidae</taxon>
        <taxon>Hypocreales</taxon>
        <taxon>Ophiocordycipitaceae</taxon>
        <taxon>Purpureocillium</taxon>
    </lineage>
</organism>
<keyword evidence="2 3" id="KW-0040">ANK repeat</keyword>
<dbReference type="KEGG" id="ptkz:JDV02_002915"/>
<sequence>MLLDYLDDHLLREIATYLSDHDLNALVQTCRRTSGRLNNDLYYRNIPSGERPYVLEWAVDKNYIGTARLAVMMGASVAYTQERYNPVLVHAAIMGNLDMVSIVLAAFDVNVNITGMYGRTALANACILNDVPLVKLLMQHGGPGLDVELPDGCGMTPLMHAAQCRSIPLFQLLLATGRASVHSRCIAGYTPLLHAITAACARYNAAECVELLLQAGADPCARDARDRTILRHAVVCGRIEVVKKLLDTGKVDPDAEEGEDGELDTAREMAKQHRTDAMERLLDNYKPVPLRISVELFY</sequence>
<name>A0A9Q8QCI4_9HYPO</name>
<proteinExistence type="predicted"/>
<feature type="repeat" description="ANK" evidence="3">
    <location>
        <begin position="187"/>
        <end position="224"/>
    </location>
</feature>
<gene>
    <name evidence="5" type="primary">EHMT2</name>
    <name evidence="5" type="ORF">JDV02_002915</name>
</gene>
<evidence type="ECO:0000256" key="1">
    <source>
        <dbReference type="ARBA" id="ARBA00022737"/>
    </source>
</evidence>
<dbReference type="Pfam" id="PF12796">
    <property type="entry name" value="Ank_2"/>
    <property type="match status" value="2"/>
</dbReference>
<evidence type="ECO:0000313" key="6">
    <source>
        <dbReference type="Proteomes" id="UP000829364"/>
    </source>
</evidence>
<dbReference type="PANTHER" id="PTHR24189:SF50">
    <property type="entry name" value="ANKYRIN REPEAT AND SOCS BOX PROTEIN 2"/>
    <property type="match status" value="1"/>
</dbReference>
<evidence type="ECO:0000259" key="4">
    <source>
        <dbReference type="PROSITE" id="PS50181"/>
    </source>
</evidence>
<dbReference type="Gene3D" id="1.25.40.20">
    <property type="entry name" value="Ankyrin repeat-containing domain"/>
    <property type="match status" value="2"/>
</dbReference>
<dbReference type="OrthoDB" id="4918761at2759"/>
<dbReference type="GeneID" id="72064875"/>
<accession>A0A9Q8QCI4</accession>
<dbReference type="InterPro" id="IPR050745">
    <property type="entry name" value="Multifunctional_regulatory"/>
</dbReference>
<dbReference type="PROSITE" id="PS50181">
    <property type="entry name" value="FBOX"/>
    <property type="match status" value="1"/>
</dbReference>
<keyword evidence="1" id="KW-0677">Repeat</keyword>
<evidence type="ECO:0000256" key="3">
    <source>
        <dbReference type="PROSITE-ProRule" id="PRU00023"/>
    </source>
</evidence>
<dbReference type="Proteomes" id="UP000829364">
    <property type="component" value="Chromosome 2"/>
</dbReference>
<keyword evidence="6" id="KW-1185">Reference proteome</keyword>
<dbReference type="SUPFAM" id="SSF48403">
    <property type="entry name" value="Ankyrin repeat"/>
    <property type="match status" value="1"/>
</dbReference>
<dbReference type="InterPro" id="IPR002110">
    <property type="entry name" value="Ankyrin_rpt"/>
</dbReference>
<dbReference type="EMBL" id="CP086355">
    <property type="protein sequence ID" value="UNI16484.1"/>
    <property type="molecule type" value="Genomic_DNA"/>
</dbReference>
<evidence type="ECO:0000256" key="2">
    <source>
        <dbReference type="ARBA" id="ARBA00023043"/>
    </source>
</evidence>
<dbReference type="RefSeq" id="XP_047839965.1">
    <property type="nucleotide sequence ID" value="XM_047983993.1"/>
</dbReference>
<protein>
    <submittedName>
        <fullName evidence="5">Histone-lysine N-methyltransferase ehmt2</fullName>
    </submittedName>
</protein>
<dbReference type="SMART" id="SM00248">
    <property type="entry name" value="ANK"/>
    <property type="match status" value="6"/>
</dbReference>
<dbReference type="InterPro" id="IPR001810">
    <property type="entry name" value="F-box_dom"/>
</dbReference>
<dbReference type="AlphaFoldDB" id="A0A9Q8QCI4"/>
<dbReference type="InterPro" id="IPR036770">
    <property type="entry name" value="Ankyrin_rpt-contain_sf"/>
</dbReference>
<feature type="domain" description="F-box" evidence="4">
    <location>
        <begin position="1"/>
        <end position="46"/>
    </location>
</feature>
<dbReference type="PANTHER" id="PTHR24189">
    <property type="entry name" value="MYOTROPHIN"/>
    <property type="match status" value="1"/>
</dbReference>
<reference evidence="5" key="1">
    <citation type="submission" date="2021-11" db="EMBL/GenBank/DDBJ databases">
        <title>Purpureocillium_takamizusanense_genome.</title>
        <authorList>
            <person name="Nguyen N.-H."/>
        </authorList>
    </citation>
    <scope>NUCLEOTIDE SEQUENCE</scope>
    <source>
        <strain evidence="5">PT3</strain>
    </source>
</reference>